<dbReference type="EMBL" id="CP127247">
    <property type="protein sequence ID" value="WIY23469.1"/>
    <property type="molecule type" value="Genomic_DNA"/>
</dbReference>
<dbReference type="RefSeq" id="WP_270917926.1">
    <property type="nucleotide sequence ID" value="NZ_CP127247.1"/>
</dbReference>
<dbReference type="KEGG" id="ppso:QPJ95_12445"/>
<dbReference type="GO" id="GO:0005886">
    <property type="term" value="C:plasma membrane"/>
    <property type="evidence" value="ECO:0007669"/>
    <property type="project" value="UniProtKB-SubCell"/>
</dbReference>
<evidence type="ECO:0000313" key="9">
    <source>
        <dbReference type="EMBL" id="WIY23469.1"/>
    </source>
</evidence>
<keyword evidence="5 8" id="KW-0812">Transmembrane</keyword>
<keyword evidence="4" id="KW-0997">Cell inner membrane</keyword>
<evidence type="ECO:0000256" key="7">
    <source>
        <dbReference type="ARBA" id="ARBA00023136"/>
    </source>
</evidence>
<keyword evidence="3" id="KW-1003">Cell membrane</keyword>
<evidence type="ECO:0000256" key="4">
    <source>
        <dbReference type="ARBA" id="ARBA00022519"/>
    </source>
</evidence>
<evidence type="ECO:0000256" key="5">
    <source>
        <dbReference type="ARBA" id="ARBA00022692"/>
    </source>
</evidence>
<comment type="similarity">
    <text evidence="2">Belongs to the UPF0283 family.</text>
</comment>
<keyword evidence="10" id="KW-1185">Reference proteome</keyword>
<comment type="subcellular location">
    <subcellularLocation>
        <location evidence="1">Cell inner membrane</location>
        <topology evidence="1">Multi-pass membrane protein</topology>
    </subcellularLocation>
</comment>
<accession>A0A9Y2KVU0</accession>
<evidence type="ECO:0000256" key="3">
    <source>
        <dbReference type="ARBA" id="ARBA00022475"/>
    </source>
</evidence>
<dbReference type="NCBIfam" id="TIGR01620">
    <property type="entry name" value="hyp_HI0043"/>
    <property type="match status" value="1"/>
</dbReference>
<evidence type="ECO:0000256" key="2">
    <source>
        <dbReference type="ARBA" id="ARBA00008255"/>
    </source>
</evidence>
<evidence type="ECO:0000313" key="10">
    <source>
        <dbReference type="Proteomes" id="UP001238334"/>
    </source>
</evidence>
<feature type="transmembrane region" description="Helical" evidence="8">
    <location>
        <begin position="51"/>
        <end position="72"/>
    </location>
</feature>
<dbReference type="Pfam" id="PF05128">
    <property type="entry name" value="DUF697"/>
    <property type="match status" value="1"/>
</dbReference>
<evidence type="ECO:0000256" key="1">
    <source>
        <dbReference type="ARBA" id="ARBA00004429"/>
    </source>
</evidence>
<name>A0A9Y2KVU0_9RHOB</name>
<proteinExistence type="inferred from homology"/>
<keyword evidence="6 8" id="KW-1133">Transmembrane helix</keyword>
<sequence>MSNKPVLFDIEDTEAAPDVAAADAVPELTQAAPSAAMQQAARLAAQKPSRLARWFWGLVLALIGAVVSVAAWDFASGLIVRMPLLGWAVTFGLGVALGLALLMGLREVAALARLRRVDGLRRGAEAVGDDLASANAFAARIERFYGGRAELSWGRARLAERRGELLDADAVLLLTETELLAPLDAEALRAVEAAARQVATVTALVPLALADVVTALVSSMRMIRQVAEIYGGRGGFFSSWRLTRAVLSHLVVTGAVAVGDDLLEPVLGGTVLSKLSRRFGEGLVNGALSARVGIAAMEVCRPMPFGATRKPKVRAVVQRALTGLFGKAD</sequence>
<feature type="transmembrane region" description="Helical" evidence="8">
    <location>
        <begin position="84"/>
        <end position="105"/>
    </location>
</feature>
<dbReference type="PANTHER" id="PTHR39342">
    <property type="entry name" value="UPF0283 MEMBRANE PROTEIN YCJF"/>
    <property type="match status" value="1"/>
</dbReference>
<evidence type="ECO:0000256" key="8">
    <source>
        <dbReference type="SAM" id="Phobius"/>
    </source>
</evidence>
<dbReference type="AlphaFoldDB" id="A0A9Y2KVU0"/>
<dbReference type="InterPro" id="IPR006507">
    <property type="entry name" value="UPF0283"/>
</dbReference>
<reference evidence="9 10" key="1">
    <citation type="submission" date="2023-06" db="EMBL/GenBank/DDBJ databases">
        <title>Parasedimentitalea psychrophila sp. nov., a psychrophilic bacterium isolated from deep-sea sediment.</title>
        <authorList>
            <person name="Li A."/>
        </authorList>
    </citation>
    <scope>NUCLEOTIDE SEQUENCE [LARGE SCALE GENOMIC DNA]</scope>
    <source>
        <strain evidence="9 10">QS115</strain>
    </source>
</reference>
<dbReference type="Proteomes" id="UP001238334">
    <property type="component" value="Chromosome"/>
</dbReference>
<gene>
    <name evidence="9" type="ORF">QPJ95_12445</name>
</gene>
<dbReference type="InterPro" id="IPR021147">
    <property type="entry name" value="DUF697"/>
</dbReference>
<protein>
    <submittedName>
        <fullName evidence="9">TIGR01620 family protein</fullName>
    </submittedName>
</protein>
<dbReference type="PANTHER" id="PTHR39342:SF1">
    <property type="entry name" value="UPF0283 MEMBRANE PROTEIN YCJF"/>
    <property type="match status" value="1"/>
</dbReference>
<keyword evidence="7 8" id="KW-0472">Membrane</keyword>
<organism evidence="9 10">
    <name type="scientific">Parasedimentitalea psychrophila</name>
    <dbReference type="NCBI Taxonomy" id="2997337"/>
    <lineage>
        <taxon>Bacteria</taxon>
        <taxon>Pseudomonadati</taxon>
        <taxon>Pseudomonadota</taxon>
        <taxon>Alphaproteobacteria</taxon>
        <taxon>Rhodobacterales</taxon>
        <taxon>Paracoccaceae</taxon>
        <taxon>Parasedimentitalea</taxon>
    </lineage>
</organism>
<evidence type="ECO:0000256" key="6">
    <source>
        <dbReference type="ARBA" id="ARBA00022989"/>
    </source>
</evidence>